<protein>
    <submittedName>
        <fullName evidence="4">Dihydroflavonol-4-reductase</fullName>
    </submittedName>
</protein>
<dbReference type="SUPFAM" id="SSF51735">
    <property type="entry name" value="NAD(P)-binding Rossmann-fold domains"/>
    <property type="match status" value="1"/>
</dbReference>
<dbReference type="InterPro" id="IPR050425">
    <property type="entry name" value="NAD(P)_dehydrat-like"/>
</dbReference>
<comment type="similarity">
    <text evidence="2">Belongs to the NAD(P)-dependent epimerase/dehydratase family. Dihydroflavonol-4-reductase subfamily.</text>
</comment>
<feature type="domain" description="Ketoreductase" evidence="3">
    <location>
        <begin position="3"/>
        <end position="189"/>
    </location>
</feature>
<dbReference type="SMART" id="SM00822">
    <property type="entry name" value="PKS_KR"/>
    <property type="match status" value="1"/>
</dbReference>
<keyword evidence="5" id="KW-1185">Reference proteome</keyword>
<name>A0A918TWQ3_9RHOB</name>
<sequence>MTDTILLTGVTGFIARHCAVKLLDAGYAVRGTLRDPAKGDEARRAIAAALQNPENINRLSFAKADLTRDDGWEQAATGVAAIVHTASPFPLTQPKDPEELIRPAVDGTLRILRAAKAAGVQRVVMTSSIVAIFTNAHRVHDESDWLDPSTPGTRPYAVSKLKAERAAWDFAEREGIALTVINPGFILGPALGRDFGSSISVMRRFLRGKDPMVPDLGFPVVDVRDVAEMHLRALQRPETAGKRYICAGESLTFAQMTRALKDTFPNRKIPTRIAPHFVMRILGLFDSEIRSILPSLGQIERVNNARAHSEMAMNFIPGRDAVIASGRYLVDNALV</sequence>
<dbReference type="Proteomes" id="UP000638981">
    <property type="component" value="Unassembled WGS sequence"/>
</dbReference>
<reference evidence="4" key="2">
    <citation type="submission" date="2020-09" db="EMBL/GenBank/DDBJ databases">
        <authorList>
            <person name="Sun Q."/>
            <person name="Kim S."/>
        </authorList>
    </citation>
    <scope>NUCLEOTIDE SEQUENCE</scope>
    <source>
        <strain evidence="4">KCTC 23310</strain>
    </source>
</reference>
<proteinExistence type="inferred from homology"/>
<dbReference type="Gene3D" id="3.40.50.720">
    <property type="entry name" value="NAD(P)-binding Rossmann-like Domain"/>
    <property type="match status" value="1"/>
</dbReference>
<evidence type="ECO:0000313" key="4">
    <source>
        <dbReference type="EMBL" id="GHC64510.1"/>
    </source>
</evidence>
<evidence type="ECO:0000313" key="5">
    <source>
        <dbReference type="Proteomes" id="UP000638981"/>
    </source>
</evidence>
<dbReference type="CDD" id="cd05227">
    <property type="entry name" value="AR_SDR_e"/>
    <property type="match status" value="1"/>
</dbReference>
<dbReference type="InterPro" id="IPR001509">
    <property type="entry name" value="Epimerase_deHydtase"/>
</dbReference>
<evidence type="ECO:0000259" key="3">
    <source>
        <dbReference type="SMART" id="SM00822"/>
    </source>
</evidence>
<dbReference type="InterPro" id="IPR057326">
    <property type="entry name" value="KR_dom"/>
</dbReference>
<accession>A0A918TWQ3</accession>
<dbReference type="InterPro" id="IPR036291">
    <property type="entry name" value="NAD(P)-bd_dom_sf"/>
</dbReference>
<reference evidence="4" key="1">
    <citation type="journal article" date="2014" name="Int. J. Syst. Evol. Microbiol.">
        <title>Complete genome sequence of Corynebacterium casei LMG S-19264T (=DSM 44701T), isolated from a smear-ripened cheese.</title>
        <authorList>
            <consortium name="US DOE Joint Genome Institute (JGI-PGF)"/>
            <person name="Walter F."/>
            <person name="Albersmeier A."/>
            <person name="Kalinowski J."/>
            <person name="Ruckert C."/>
        </authorList>
    </citation>
    <scope>NUCLEOTIDE SEQUENCE</scope>
    <source>
        <strain evidence="4">KCTC 23310</strain>
    </source>
</reference>
<dbReference type="EMBL" id="BMYJ01000011">
    <property type="protein sequence ID" value="GHC64510.1"/>
    <property type="molecule type" value="Genomic_DNA"/>
</dbReference>
<dbReference type="FunFam" id="3.40.50.720:FF:000336">
    <property type="entry name" value="Aldehyde reductase"/>
    <property type="match status" value="1"/>
</dbReference>
<dbReference type="PANTHER" id="PTHR10366:SF564">
    <property type="entry name" value="STEROL-4-ALPHA-CARBOXYLATE 3-DEHYDROGENASE, DECARBOXYLATING"/>
    <property type="match status" value="1"/>
</dbReference>
<dbReference type="GO" id="GO:0016616">
    <property type="term" value="F:oxidoreductase activity, acting on the CH-OH group of donors, NAD or NADP as acceptor"/>
    <property type="evidence" value="ECO:0007669"/>
    <property type="project" value="TreeGrafter"/>
</dbReference>
<comment type="caution">
    <text evidence="4">The sequence shown here is derived from an EMBL/GenBank/DDBJ whole genome shotgun (WGS) entry which is preliminary data.</text>
</comment>
<evidence type="ECO:0000256" key="1">
    <source>
        <dbReference type="ARBA" id="ARBA00023002"/>
    </source>
</evidence>
<organism evidence="4 5">
    <name type="scientific">Neogemmobacter tilapiae</name>
    <dbReference type="NCBI Taxonomy" id="875041"/>
    <lineage>
        <taxon>Bacteria</taxon>
        <taxon>Pseudomonadati</taxon>
        <taxon>Pseudomonadota</taxon>
        <taxon>Alphaproteobacteria</taxon>
        <taxon>Rhodobacterales</taxon>
        <taxon>Paracoccaceae</taxon>
        <taxon>Neogemmobacter</taxon>
    </lineage>
</organism>
<keyword evidence="1" id="KW-0560">Oxidoreductase</keyword>
<evidence type="ECO:0000256" key="2">
    <source>
        <dbReference type="ARBA" id="ARBA00023445"/>
    </source>
</evidence>
<dbReference type="Pfam" id="PF01370">
    <property type="entry name" value="Epimerase"/>
    <property type="match status" value="1"/>
</dbReference>
<dbReference type="RefSeq" id="WP_189412794.1">
    <property type="nucleotide sequence ID" value="NZ_BMYJ01000011.1"/>
</dbReference>
<dbReference type="AlphaFoldDB" id="A0A918TWQ3"/>
<dbReference type="PANTHER" id="PTHR10366">
    <property type="entry name" value="NAD DEPENDENT EPIMERASE/DEHYDRATASE"/>
    <property type="match status" value="1"/>
</dbReference>
<gene>
    <name evidence="4" type="ORF">GCM10007315_31180</name>
</gene>